<dbReference type="SMART" id="SM00360">
    <property type="entry name" value="RRM"/>
    <property type="match status" value="4"/>
</dbReference>
<dbReference type="SMART" id="SM00386">
    <property type="entry name" value="HAT"/>
    <property type="match status" value="4"/>
</dbReference>
<sequence length="1376" mass="153872">MDINSLLSPAESPADGDTPPPTAPSSKSSTPVRRPSTRPPVQQRKSSSLSRQYSPSPRAADQSLPAIAAHNAAYHNQQQLMYAQPSPQPVYAAASSAPVPSPSPGVLASDPRLVHAPHHQPHHHQQQQLPSLQRHGSTPQMDTLADLASMQQSQHAATRPALPSRDATSSRSYTLQNLPRPALSARSSNEIVMTDPATQERRSYRSHSLTQEECSLLDELGNHLVTNPFDYSSHVRFITLLQQGLAVHVGKGASPHEYELLQELRNARKTMDQIFPLGESLWVSWLDDEMALATNNDDRLRVMDLFARAVTDEPSSVRLWRKYGDYAYFLWAAAYGMADAAATASWSPQDVQSGKEYFKWAPMLRIWEQAVANTHFRLNDSHLVWDQYMSVLIQDHEKWPDKQKLINIEQKFAERLSEAHATWQDTYQSFGSFLSVHDAKNYEEIMAQMARNSGAQTAWRIREKHELAIQHAVDRRDETAEYQAYTDYLAWELQKKGVFSFRMIRGLYERATTRFPSVQTFWIDYVDYLISDSSTPDASVMPVIERATRHCPWSGDLWAHRLLTMELEGRPFAEIENIKHRATSTGLLDVGGMEELMKVYVAWCGGLRRRAFAPGATEDELDIAEVAIRSALEHVKKIGHDKYGEKYMGDPHYRLERIYIKFMMQKGEIEVARDSWKEIMKNQVHSYDFWYRYYMWEMVVWAKFSMRAANEPGSQLRCPELATAVLKQALEHVDVMDWPEQLVPMFLNHCEHHESVAELRRAVILARETNRRIAKRREREAAAAAQAAQQDASDSQSASATADTSATGGKRKREGKESAVDETATKKMKSAEPDAKGTSLPETSQPKRDREHTTVIVEHIPLKTTEGQIKHFFRDCGTIKSINLVHEKDSLTATIEFESQDEAAYSLMKSGKTFQGSELSVRFGTGCTLFVTNYPPEADKAYLKNLFANCGEVVDVRMPSLKANAKRRFAYVQFLDPDAAAKATQLNDTLIDGKYKLVVAISDPNKAGHREGAQSEGREVFVGNVYWYAKEDEIKTLFESAGEVESVRIPRNIEGKSKGTAFVVFKTKEGAERAAKEYNEFQFKNRKLHVEVSSKKASRTATSIHRGSTMSPTPDATTSPSVKTNGASAAPVSSTGEPETNASNHKERTVAIMNVPDTVTAARLEKLAEQYGPIRKLTLRPDHAGAIVEYVDVASAGKAQMGLENYELEDHKLRIGTVPELMKQKAELKEEKPKTDKAKKAEKKAVSGFGAPVHRPAQPRGGHSGRRGGLGFSKRTHEVAAKRDADEPTGPKSNDYFRGLMARKNHVEKDAKNGETHGAKPADEDPTENRDADNDLLDDIMGGDEDENGDANEATAATSPAVEGEDKGLLDDLMED</sequence>
<feature type="compositionally biased region" description="Basic and acidic residues" evidence="10">
    <location>
        <begin position="814"/>
        <end position="835"/>
    </location>
</feature>
<feature type="region of interest" description="Disordered" evidence="10">
    <location>
        <begin position="776"/>
        <end position="852"/>
    </location>
</feature>
<dbReference type="Gene3D" id="1.25.40.10">
    <property type="entry name" value="Tetratricopeptide repeat domain"/>
    <property type="match status" value="2"/>
</dbReference>
<feature type="compositionally biased region" description="Basic and acidic residues" evidence="10">
    <location>
        <begin position="1275"/>
        <end position="1286"/>
    </location>
</feature>
<keyword evidence="6" id="KW-0539">Nucleus</keyword>
<evidence type="ECO:0000313" key="12">
    <source>
        <dbReference type="EMBL" id="KIW01002.1"/>
    </source>
</evidence>
<dbReference type="STRING" id="253628.A0A0D1YJI2"/>
<name>A0A0D1YJI2_9PEZI</name>
<dbReference type="RefSeq" id="XP_016210871.1">
    <property type="nucleotide sequence ID" value="XM_016361296.1"/>
</dbReference>
<dbReference type="HOGENOM" id="CLU_003925_0_0_1"/>
<dbReference type="InterPro" id="IPR011990">
    <property type="entry name" value="TPR-like_helical_dom_sf"/>
</dbReference>
<dbReference type="GO" id="GO:0005688">
    <property type="term" value="C:U6 snRNP"/>
    <property type="evidence" value="ECO:0007669"/>
    <property type="project" value="UniProtKB-ARBA"/>
</dbReference>
<evidence type="ECO:0000256" key="5">
    <source>
        <dbReference type="ARBA" id="ARBA00023187"/>
    </source>
</evidence>
<comment type="subcellular location">
    <subcellularLocation>
        <location evidence="1">Nucleus</location>
    </subcellularLocation>
</comment>
<feature type="domain" description="RRM" evidence="11">
    <location>
        <begin position="853"/>
        <end position="926"/>
    </location>
</feature>
<dbReference type="EMBL" id="KN847558">
    <property type="protein sequence ID" value="KIW01002.1"/>
    <property type="molecule type" value="Genomic_DNA"/>
</dbReference>
<protein>
    <recommendedName>
        <fullName evidence="8">U4/U6 snRNA-associated-splicing factor PRP24</fullName>
    </recommendedName>
</protein>
<dbReference type="Pfam" id="PF00076">
    <property type="entry name" value="RRM_1"/>
    <property type="match status" value="3"/>
</dbReference>
<dbReference type="Pfam" id="PF16842">
    <property type="entry name" value="RRM_occluded"/>
    <property type="match status" value="1"/>
</dbReference>
<feature type="region of interest" description="Disordered" evidence="10">
    <location>
        <begin position="1"/>
        <end position="71"/>
    </location>
</feature>
<feature type="compositionally biased region" description="Polar residues" evidence="10">
    <location>
        <begin position="166"/>
        <end position="177"/>
    </location>
</feature>
<evidence type="ECO:0000256" key="1">
    <source>
        <dbReference type="ARBA" id="ARBA00004123"/>
    </source>
</evidence>
<evidence type="ECO:0000256" key="6">
    <source>
        <dbReference type="ARBA" id="ARBA00023242"/>
    </source>
</evidence>
<evidence type="ECO:0000259" key="11">
    <source>
        <dbReference type="PROSITE" id="PS50102"/>
    </source>
</evidence>
<feature type="compositionally biased region" description="Basic and acidic residues" evidence="10">
    <location>
        <begin position="1305"/>
        <end position="1333"/>
    </location>
</feature>
<dbReference type="InterPro" id="IPR035979">
    <property type="entry name" value="RBD_domain_sf"/>
</dbReference>
<evidence type="ECO:0000313" key="13">
    <source>
        <dbReference type="Proteomes" id="UP000053259"/>
    </source>
</evidence>
<keyword evidence="3" id="KW-0677">Repeat</keyword>
<dbReference type="InterPro" id="IPR012677">
    <property type="entry name" value="Nucleotide-bd_a/b_plait_sf"/>
</dbReference>
<evidence type="ECO:0000256" key="10">
    <source>
        <dbReference type="SAM" id="MobiDB-lite"/>
    </source>
</evidence>
<dbReference type="FunFam" id="3.30.70.330:FF:000365">
    <property type="entry name" value="U4/U6 snRNA-associated-splicing factor PRP24"/>
    <property type="match status" value="1"/>
</dbReference>
<dbReference type="GeneID" id="27315493"/>
<dbReference type="GO" id="GO:0008380">
    <property type="term" value="P:RNA splicing"/>
    <property type="evidence" value="ECO:0007669"/>
    <property type="project" value="UniProtKB-KW"/>
</dbReference>
<dbReference type="CDD" id="cd00590">
    <property type="entry name" value="RRM_SF"/>
    <property type="match status" value="1"/>
</dbReference>
<keyword evidence="13" id="KW-1185">Reference proteome</keyword>
<feature type="domain" description="RRM" evidence="11">
    <location>
        <begin position="927"/>
        <end position="1004"/>
    </location>
</feature>
<evidence type="ECO:0000256" key="8">
    <source>
        <dbReference type="ARBA" id="ARBA00093627"/>
    </source>
</evidence>
<dbReference type="Proteomes" id="UP000053259">
    <property type="component" value="Unassembled WGS sequence"/>
</dbReference>
<dbReference type="InterPro" id="IPR003107">
    <property type="entry name" value="HAT"/>
</dbReference>
<gene>
    <name evidence="12" type="ORF">PV09_07520</name>
</gene>
<keyword evidence="4 9" id="KW-0694">RNA-binding</keyword>
<dbReference type="InterPro" id="IPR034397">
    <property type="entry name" value="Prp24_RRM1"/>
</dbReference>
<proteinExistence type="predicted"/>
<evidence type="ECO:0000256" key="7">
    <source>
        <dbReference type="ARBA" id="ARBA00093374"/>
    </source>
</evidence>
<feature type="compositionally biased region" description="Polar residues" evidence="10">
    <location>
        <begin position="1099"/>
        <end position="1143"/>
    </location>
</feature>
<dbReference type="CDD" id="cd12299">
    <property type="entry name" value="RRM4_Prp24"/>
    <property type="match status" value="1"/>
</dbReference>
<dbReference type="InParanoid" id="A0A0D1YJI2"/>
<feature type="compositionally biased region" description="Polar residues" evidence="10">
    <location>
        <begin position="129"/>
        <end position="141"/>
    </location>
</feature>
<organism evidence="12 13">
    <name type="scientific">Verruconis gallopava</name>
    <dbReference type="NCBI Taxonomy" id="253628"/>
    <lineage>
        <taxon>Eukaryota</taxon>
        <taxon>Fungi</taxon>
        <taxon>Dikarya</taxon>
        <taxon>Ascomycota</taxon>
        <taxon>Pezizomycotina</taxon>
        <taxon>Dothideomycetes</taxon>
        <taxon>Pleosporomycetidae</taxon>
        <taxon>Venturiales</taxon>
        <taxon>Sympoventuriaceae</taxon>
        <taxon>Verruconis</taxon>
    </lineage>
</organism>
<evidence type="ECO:0000256" key="2">
    <source>
        <dbReference type="ARBA" id="ARBA00022664"/>
    </source>
</evidence>
<dbReference type="InterPro" id="IPR031766">
    <property type="entry name" value="RRM_occluded"/>
</dbReference>
<dbReference type="SUPFAM" id="SSF54928">
    <property type="entry name" value="RNA-binding domain, RBD"/>
    <property type="match status" value="2"/>
</dbReference>
<evidence type="ECO:0000256" key="4">
    <source>
        <dbReference type="ARBA" id="ARBA00022884"/>
    </source>
</evidence>
<dbReference type="SUPFAM" id="SSF48452">
    <property type="entry name" value="TPR-like"/>
    <property type="match status" value="1"/>
</dbReference>
<dbReference type="GO" id="GO:0003723">
    <property type="term" value="F:RNA binding"/>
    <property type="evidence" value="ECO:0007669"/>
    <property type="project" value="UniProtKB-UniRule"/>
</dbReference>
<dbReference type="PROSITE" id="PS50102">
    <property type="entry name" value="RRM"/>
    <property type="match status" value="4"/>
</dbReference>
<reference evidence="12 13" key="1">
    <citation type="submission" date="2015-01" db="EMBL/GenBank/DDBJ databases">
        <title>The Genome Sequence of Ochroconis gallopava CBS43764.</title>
        <authorList>
            <consortium name="The Broad Institute Genomics Platform"/>
            <person name="Cuomo C."/>
            <person name="de Hoog S."/>
            <person name="Gorbushina A."/>
            <person name="Stielow B."/>
            <person name="Teixiera M."/>
            <person name="Abouelleil A."/>
            <person name="Chapman S.B."/>
            <person name="Priest M."/>
            <person name="Young S.K."/>
            <person name="Wortman J."/>
            <person name="Nusbaum C."/>
            <person name="Birren B."/>
        </authorList>
    </citation>
    <scope>NUCLEOTIDE SEQUENCE [LARGE SCALE GENOMIC DNA]</scope>
    <source>
        <strain evidence="12 13">CBS 43764</strain>
    </source>
</reference>
<dbReference type="CDD" id="cd12296">
    <property type="entry name" value="RRM1_Prp24"/>
    <property type="match status" value="1"/>
</dbReference>
<dbReference type="Gene3D" id="3.30.70.330">
    <property type="match status" value="4"/>
</dbReference>
<keyword evidence="5" id="KW-0508">mRNA splicing</keyword>
<feature type="domain" description="RRM" evidence="11">
    <location>
        <begin position="1148"/>
        <end position="1220"/>
    </location>
</feature>
<feature type="compositionally biased region" description="Low complexity" evidence="10">
    <location>
        <begin position="24"/>
        <end position="58"/>
    </location>
</feature>
<feature type="compositionally biased region" description="Acidic residues" evidence="10">
    <location>
        <begin position="1334"/>
        <end position="1350"/>
    </location>
</feature>
<comment type="function">
    <text evidence="7">Functions as a recycling factor of the spliceosome, a machinery that forms on each precursor-messenger RNA (pre-mRNA) and catalyzes the removal of introns. Chaperones the re-annealing of U4 and U6 snRNAs (small nuclear RNAs) released from previous rounds of splicing, an initial step in reforming the U4/U6-U5 tri-snRNP (small nuclear ribonucleoprotein) that can reassemble into another spliceosome complex; this step involves binding U6 and facilitating the unwinding of the U6 internal stem loop, followed by base-pairing of U6 to U4.</text>
</comment>
<feature type="compositionally biased region" description="Basic residues" evidence="10">
    <location>
        <begin position="115"/>
        <end position="125"/>
    </location>
</feature>
<evidence type="ECO:0000256" key="3">
    <source>
        <dbReference type="ARBA" id="ARBA00022737"/>
    </source>
</evidence>
<feature type="region of interest" description="Disordered" evidence="10">
    <location>
        <begin position="91"/>
        <end position="206"/>
    </location>
</feature>
<feature type="domain" description="RRM" evidence="11">
    <location>
        <begin position="1018"/>
        <end position="1095"/>
    </location>
</feature>
<dbReference type="OrthoDB" id="360390at2759"/>
<feature type="region of interest" description="Disordered" evidence="10">
    <location>
        <begin position="1092"/>
        <end position="1147"/>
    </location>
</feature>
<feature type="compositionally biased region" description="Basic and acidic residues" evidence="10">
    <location>
        <begin position="1226"/>
        <end position="1245"/>
    </location>
</feature>
<accession>A0A0D1YJI2</accession>
<dbReference type="VEuPathDB" id="FungiDB:PV09_07520"/>
<evidence type="ECO:0000256" key="9">
    <source>
        <dbReference type="PROSITE-ProRule" id="PRU00176"/>
    </source>
</evidence>
<dbReference type="FunFam" id="3.30.70.330:FF:000588">
    <property type="entry name" value="Pre-mRNA splicing factor (Prp24), putative"/>
    <property type="match status" value="1"/>
</dbReference>
<dbReference type="FunFam" id="1.25.40.10:FF:000632">
    <property type="entry name" value="Pre-mRNA splicing factor (Prp24), putative"/>
    <property type="match status" value="1"/>
</dbReference>
<dbReference type="PANTHER" id="PTHR10352">
    <property type="entry name" value="EUKARYOTIC TRANSLATION INITIATION FACTOR 3 SUBUNIT G"/>
    <property type="match status" value="1"/>
</dbReference>
<dbReference type="GO" id="GO:0006397">
    <property type="term" value="P:mRNA processing"/>
    <property type="evidence" value="ECO:0007669"/>
    <property type="project" value="UniProtKB-KW"/>
</dbReference>
<dbReference type="InterPro" id="IPR000504">
    <property type="entry name" value="RRM_dom"/>
</dbReference>
<keyword evidence="2" id="KW-0507">mRNA processing</keyword>
<feature type="region of interest" description="Disordered" evidence="10">
    <location>
        <begin position="1226"/>
        <end position="1376"/>
    </location>
</feature>
<feature type="compositionally biased region" description="Low complexity" evidence="10">
    <location>
        <begin position="782"/>
        <end position="807"/>
    </location>
</feature>